<dbReference type="SUPFAM" id="SSF140500">
    <property type="entry name" value="BAS1536-like"/>
    <property type="match status" value="1"/>
</dbReference>
<keyword evidence="2" id="KW-1185">Reference proteome</keyword>
<accession>E6U092</accession>
<dbReference type="InterPro" id="IPR053028">
    <property type="entry name" value="Spo0E-like_phosphatase"/>
</dbReference>
<gene>
    <name evidence="1" type="ordered locus">Bcell_1946</name>
</gene>
<sequence length="53" mass="6202">MPTQSEIEEKRKELLYIAKRTGLSSTDTLRCSKELDELIIIYQQSLLNGKFRN</sequence>
<dbReference type="PANTHER" id="PTHR41263:SF1">
    <property type="entry name" value="ASPARTYL-PHOSPHATE PHOSPHATASE YISI"/>
    <property type="match status" value="1"/>
</dbReference>
<protein>
    <submittedName>
        <fullName evidence="1">Sporulation stage 0, Spo0E-like regulatory phosphatase</fullName>
    </submittedName>
</protein>
<dbReference type="OrthoDB" id="2973153at2"/>
<organism evidence="1 2">
    <name type="scientific">Evansella cellulosilytica (strain ATCC 21833 / DSM 2522 / FERM P-1141 / JCM 9156 / N-4)</name>
    <name type="common">Bacillus cellulosilyticus</name>
    <dbReference type="NCBI Taxonomy" id="649639"/>
    <lineage>
        <taxon>Bacteria</taxon>
        <taxon>Bacillati</taxon>
        <taxon>Bacillota</taxon>
        <taxon>Bacilli</taxon>
        <taxon>Bacillales</taxon>
        <taxon>Bacillaceae</taxon>
        <taxon>Evansella</taxon>
    </lineage>
</organism>
<name>E6U092_EVAC2</name>
<evidence type="ECO:0000313" key="2">
    <source>
        <dbReference type="Proteomes" id="UP000001401"/>
    </source>
</evidence>
<evidence type="ECO:0000313" key="1">
    <source>
        <dbReference type="EMBL" id="ADU30208.1"/>
    </source>
</evidence>
<dbReference type="AlphaFoldDB" id="E6U092"/>
<dbReference type="EMBL" id="CP002394">
    <property type="protein sequence ID" value="ADU30208.1"/>
    <property type="molecule type" value="Genomic_DNA"/>
</dbReference>
<dbReference type="Pfam" id="PF09388">
    <property type="entry name" value="SpoOE-like"/>
    <property type="match status" value="1"/>
</dbReference>
<dbReference type="HOGENOM" id="CLU_3058379_0_0_9"/>
<dbReference type="PANTHER" id="PTHR41263">
    <property type="entry name" value="ASPARTYL-PHOSPHATE PHOSPHATASE YISI"/>
    <property type="match status" value="1"/>
</dbReference>
<dbReference type="Proteomes" id="UP000001401">
    <property type="component" value="Chromosome"/>
</dbReference>
<dbReference type="InterPro" id="IPR018540">
    <property type="entry name" value="Spo0E-like"/>
</dbReference>
<dbReference type="InterPro" id="IPR036638">
    <property type="entry name" value="HLH_DNA-bd_sf"/>
</dbReference>
<proteinExistence type="predicted"/>
<reference evidence="1 2" key="1">
    <citation type="submission" date="2010-12" db="EMBL/GenBank/DDBJ databases">
        <title>Complete sequence of Bacillus cellulosilyticus DSM 2522.</title>
        <authorList>
            <consortium name="US DOE Joint Genome Institute"/>
            <person name="Lucas S."/>
            <person name="Copeland A."/>
            <person name="Lapidus A."/>
            <person name="Cheng J.-F."/>
            <person name="Bruce D."/>
            <person name="Goodwin L."/>
            <person name="Pitluck S."/>
            <person name="Chertkov O."/>
            <person name="Detter J.C."/>
            <person name="Han C."/>
            <person name="Tapia R."/>
            <person name="Land M."/>
            <person name="Hauser L."/>
            <person name="Jeffries C."/>
            <person name="Kyrpides N."/>
            <person name="Ivanova N."/>
            <person name="Mikhailova N."/>
            <person name="Brumm P."/>
            <person name="Mead D."/>
            <person name="Woyke T."/>
        </authorList>
    </citation>
    <scope>NUCLEOTIDE SEQUENCE [LARGE SCALE GENOMIC DNA]</scope>
    <source>
        <strain evidence="2">ATCC 21833 / DSM 2522 / FERM P-1141 / JCM 9156 / N-4</strain>
    </source>
</reference>
<dbReference type="Gene3D" id="4.10.280.10">
    <property type="entry name" value="Helix-loop-helix DNA-binding domain"/>
    <property type="match status" value="1"/>
</dbReference>
<dbReference type="InterPro" id="IPR037208">
    <property type="entry name" value="Spo0E-like_sf"/>
</dbReference>
<dbReference type="RefSeq" id="WP_013488544.1">
    <property type="nucleotide sequence ID" value="NC_014829.1"/>
</dbReference>
<dbReference type="GO" id="GO:0046983">
    <property type="term" value="F:protein dimerization activity"/>
    <property type="evidence" value="ECO:0007669"/>
    <property type="project" value="InterPro"/>
</dbReference>
<dbReference type="GO" id="GO:0043937">
    <property type="term" value="P:regulation of sporulation"/>
    <property type="evidence" value="ECO:0007669"/>
    <property type="project" value="InterPro"/>
</dbReference>
<dbReference type="KEGG" id="bco:Bcell_1946"/>